<feature type="domain" description="Type I restriction modification DNA specificity" evidence="4">
    <location>
        <begin position="11"/>
        <end position="169"/>
    </location>
</feature>
<dbReference type="KEGG" id="mha:HF1_07180"/>
<evidence type="ECO:0000313" key="6">
    <source>
        <dbReference type="Proteomes" id="UP000008637"/>
    </source>
</evidence>
<keyword evidence="3" id="KW-0238">DNA-binding</keyword>
<evidence type="ECO:0000313" key="5">
    <source>
        <dbReference type="EMBL" id="CBY92726.1"/>
    </source>
</evidence>
<evidence type="ECO:0000256" key="3">
    <source>
        <dbReference type="ARBA" id="ARBA00023125"/>
    </source>
</evidence>
<dbReference type="EMBL" id="FR773153">
    <property type="protein sequence ID" value="CBY92726.1"/>
    <property type="molecule type" value="Genomic_DNA"/>
</dbReference>
<dbReference type="HOGENOM" id="CLU_021095_5_1_14"/>
<dbReference type="PANTHER" id="PTHR30408:SF12">
    <property type="entry name" value="TYPE I RESTRICTION ENZYME MJAVIII SPECIFICITY SUBUNIT"/>
    <property type="match status" value="1"/>
</dbReference>
<dbReference type="InterPro" id="IPR044946">
    <property type="entry name" value="Restrct_endonuc_typeI_TRD_sf"/>
</dbReference>
<dbReference type="PANTHER" id="PTHR30408">
    <property type="entry name" value="TYPE-1 RESTRICTION ENZYME ECOKI SPECIFICITY PROTEIN"/>
    <property type="match status" value="1"/>
</dbReference>
<dbReference type="OrthoDB" id="597880at2"/>
<dbReference type="REBASE" id="134946">
    <property type="entry name" value="S8.Mha1ORF7190P"/>
</dbReference>
<dbReference type="AlphaFoldDB" id="E8ZHV5"/>
<dbReference type="GO" id="GO:0009307">
    <property type="term" value="P:DNA restriction-modification system"/>
    <property type="evidence" value="ECO:0007669"/>
    <property type="project" value="UniProtKB-KW"/>
</dbReference>
<keyword evidence="6" id="KW-1185">Reference proteome</keyword>
<evidence type="ECO:0000256" key="1">
    <source>
        <dbReference type="ARBA" id="ARBA00010923"/>
    </source>
</evidence>
<evidence type="ECO:0000256" key="2">
    <source>
        <dbReference type="ARBA" id="ARBA00022747"/>
    </source>
</evidence>
<dbReference type="InterPro" id="IPR052021">
    <property type="entry name" value="Type-I_RS_S_subunit"/>
</dbReference>
<dbReference type="Proteomes" id="UP000008637">
    <property type="component" value="Chromosome"/>
</dbReference>
<reference evidence="5 6" key="1">
    <citation type="journal article" date="2011" name="J. Bacteriol.">
        <title>Complete genome sequence of Mycoplasma haemofelis, a hemotropic mycoplasma.</title>
        <authorList>
            <person name="Barker E.N."/>
            <person name="Helps C.R."/>
            <person name="Peters I.R."/>
            <person name="Darby A.C."/>
            <person name="Radford A.D."/>
            <person name="Tasker S."/>
        </authorList>
    </citation>
    <scope>NUCLEOTIDE SEQUENCE [LARGE SCALE GENOMIC DNA]</scope>
    <source>
        <strain evidence="5 6">Langford 1</strain>
    </source>
</reference>
<dbReference type="SUPFAM" id="SSF116734">
    <property type="entry name" value="DNA methylase specificity domain"/>
    <property type="match status" value="1"/>
</dbReference>
<sequence>MFRDHIGSEKSRTFLLEEVCKLQRGKAFSSNKYMNSGSPIIRVRNVQKNQLTTNGLVYFSDTDYEDDLSKYILKPRDLAVTLTGKAMVFLNTVDDSFYMGSDICRLDPDLEVLDREYLFHFLSNLNLDSIVKYGMIPHLDVGKFKKLEIRVPPLSLQKEIASKLGKIQELRLRKKQHGYYRKQIWKSCSEDKVKS</sequence>
<accession>E8ZHV5</accession>
<dbReference type="InterPro" id="IPR000055">
    <property type="entry name" value="Restrct_endonuc_typeI_TRD"/>
</dbReference>
<keyword evidence="2" id="KW-0680">Restriction system</keyword>
<name>E8ZHV5_MYCHL</name>
<evidence type="ECO:0000259" key="4">
    <source>
        <dbReference type="Pfam" id="PF01420"/>
    </source>
</evidence>
<organism evidence="5 6">
    <name type="scientific">Mycoplasma haemofelis (strain Langford 1)</name>
    <name type="common">Haemobartonella felis</name>
    <dbReference type="NCBI Taxonomy" id="941640"/>
    <lineage>
        <taxon>Bacteria</taxon>
        <taxon>Bacillati</taxon>
        <taxon>Mycoplasmatota</taxon>
        <taxon>Mollicutes</taxon>
        <taxon>Mycoplasmataceae</taxon>
        <taxon>Mycoplasma</taxon>
    </lineage>
</organism>
<dbReference type="Gene3D" id="3.90.220.20">
    <property type="entry name" value="DNA methylase specificity domains"/>
    <property type="match status" value="1"/>
</dbReference>
<dbReference type="Pfam" id="PF01420">
    <property type="entry name" value="Methylase_S"/>
    <property type="match status" value="1"/>
</dbReference>
<dbReference type="GO" id="GO:0003677">
    <property type="term" value="F:DNA binding"/>
    <property type="evidence" value="ECO:0007669"/>
    <property type="project" value="UniProtKB-KW"/>
</dbReference>
<gene>
    <name evidence="5" type="primary">hsdS</name>
    <name evidence="5" type="ordered locus">HF1_07180</name>
</gene>
<comment type="similarity">
    <text evidence="1">Belongs to the type-I restriction system S methylase family.</text>
</comment>
<protein>
    <submittedName>
        <fullName evidence="5">Type I restriction-modification system, S subunit</fullName>
    </submittedName>
</protein>
<proteinExistence type="inferred from homology"/>